<dbReference type="AlphaFoldDB" id="A0A4Z1CFS8"/>
<organism evidence="2 3">
    <name type="scientific">Paracoccus liaowanqingii</name>
    <dbReference type="NCBI Taxonomy" id="2560053"/>
    <lineage>
        <taxon>Bacteria</taxon>
        <taxon>Pseudomonadati</taxon>
        <taxon>Pseudomonadota</taxon>
        <taxon>Alphaproteobacteria</taxon>
        <taxon>Rhodobacterales</taxon>
        <taxon>Paracoccaceae</taxon>
        <taxon>Paracoccus</taxon>
    </lineage>
</organism>
<evidence type="ECO:0000313" key="2">
    <source>
        <dbReference type="EMBL" id="TGN58592.1"/>
    </source>
</evidence>
<dbReference type="OrthoDB" id="7779120at2"/>
<reference evidence="2 3" key="1">
    <citation type="submission" date="2019-03" db="EMBL/GenBank/DDBJ databases">
        <authorList>
            <person name="Li J."/>
        </authorList>
    </citation>
    <scope>NUCLEOTIDE SEQUENCE [LARGE SCALE GENOMIC DNA]</scope>
    <source>
        <strain evidence="2 3">3058</strain>
    </source>
</reference>
<protein>
    <submittedName>
        <fullName evidence="2">Uncharacterized protein</fullName>
    </submittedName>
</protein>
<dbReference type="EMBL" id="SRPG01000114">
    <property type="protein sequence ID" value="TGN58592.1"/>
    <property type="molecule type" value="Genomic_DNA"/>
</dbReference>
<dbReference type="Proteomes" id="UP000297972">
    <property type="component" value="Unassembled WGS sequence"/>
</dbReference>
<sequence length="120" mass="13172">MQRRDLFKAAPAALFVGALPSVAVAAQSPVMSLFREWQAMNEWLNGSATDGMPRRDFDKLVDARIDIEDRLMAEPAQSASDVVAKMTAYTYFGDEGLPSASRLPQVWAEAKAFMQSEVAS</sequence>
<accession>A0A4Z1CFS8</accession>
<proteinExistence type="predicted"/>
<name>A0A4Z1CFS8_9RHOB</name>
<feature type="chain" id="PRO_5021252564" evidence="1">
    <location>
        <begin position="26"/>
        <end position="120"/>
    </location>
</feature>
<dbReference type="RefSeq" id="WP_135817870.1">
    <property type="nucleotide sequence ID" value="NZ_SRPG01000114.1"/>
</dbReference>
<comment type="caution">
    <text evidence="2">The sequence shown here is derived from an EMBL/GenBank/DDBJ whole genome shotgun (WGS) entry which is preliminary data.</text>
</comment>
<feature type="signal peptide" evidence="1">
    <location>
        <begin position="1"/>
        <end position="25"/>
    </location>
</feature>
<keyword evidence="1" id="KW-0732">Signal</keyword>
<gene>
    <name evidence="2" type="ORF">E4L95_12335</name>
</gene>
<keyword evidence="3" id="KW-1185">Reference proteome</keyword>
<evidence type="ECO:0000313" key="3">
    <source>
        <dbReference type="Proteomes" id="UP000297972"/>
    </source>
</evidence>
<evidence type="ECO:0000256" key="1">
    <source>
        <dbReference type="SAM" id="SignalP"/>
    </source>
</evidence>